<feature type="compositionally biased region" description="Polar residues" evidence="13">
    <location>
        <begin position="432"/>
        <end position="441"/>
    </location>
</feature>
<keyword evidence="4" id="KW-0479">Metal-binding</keyword>
<evidence type="ECO:0000256" key="2">
    <source>
        <dbReference type="ARBA" id="ARBA00006991"/>
    </source>
</evidence>
<dbReference type="GeneTree" id="ENSGT00950000183034"/>
<evidence type="ECO:0000256" key="8">
    <source>
        <dbReference type="ARBA" id="ARBA00023015"/>
    </source>
</evidence>
<evidence type="ECO:0000256" key="7">
    <source>
        <dbReference type="ARBA" id="ARBA00022833"/>
    </source>
</evidence>
<feature type="region of interest" description="Disordered" evidence="13">
    <location>
        <begin position="664"/>
        <end position="729"/>
    </location>
</feature>
<dbReference type="Pfam" id="PF25580">
    <property type="entry name" value="TPR_Rlf"/>
    <property type="match status" value="1"/>
</dbReference>
<feature type="compositionally biased region" description="Basic residues" evidence="13">
    <location>
        <begin position="218"/>
        <end position="228"/>
    </location>
</feature>
<feature type="compositionally biased region" description="Low complexity" evidence="13">
    <location>
        <begin position="1332"/>
        <end position="1341"/>
    </location>
</feature>
<dbReference type="PROSITE" id="PS50157">
    <property type="entry name" value="ZINC_FINGER_C2H2_2"/>
    <property type="match status" value="1"/>
</dbReference>
<feature type="compositionally biased region" description="Basic and acidic residues" evidence="13">
    <location>
        <begin position="1349"/>
        <end position="1360"/>
    </location>
</feature>
<accession>A0A3Q3DDN4</accession>
<dbReference type="PANTHER" id="PTHR15507:SF16">
    <property type="entry name" value="ZINC FINGER PROTEIN 654"/>
    <property type="match status" value="1"/>
</dbReference>
<feature type="compositionally biased region" description="Basic and acidic residues" evidence="13">
    <location>
        <begin position="1144"/>
        <end position="1157"/>
    </location>
</feature>
<evidence type="ECO:0000256" key="6">
    <source>
        <dbReference type="ARBA" id="ARBA00022771"/>
    </source>
</evidence>
<evidence type="ECO:0000256" key="11">
    <source>
        <dbReference type="ARBA" id="ARBA00023242"/>
    </source>
</evidence>
<evidence type="ECO:0000256" key="1">
    <source>
        <dbReference type="ARBA" id="ARBA00004123"/>
    </source>
</evidence>
<reference evidence="15" key="1">
    <citation type="submission" date="2025-08" db="UniProtKB">
        <authorList>
            <consortium name="Ensembl"/>
        </authorList>
    </citation>
    <scope>IDENTIFICATION</scope>
</reference>
<evidence type="ECO:0000256" key="5">
    <source>
        <dbReference type="ARBA" id="ARBA00022737"/>
    </source>
</evidence>
<feature type="compositionally biased region" description="Basic and acidic residues" evidence="13">
    <location>
        <begin position="444"/>
        <end position="456"/>
    </location>
</feature>
<keyword evidence="8" id="KW-0805">Transcription regulation</keyword>
<evidence type="ECO:0000256" key="3">
    <source>
        <dbReference type="ARBA" id="ARBA00022553"/>
    </source>
</evidence>
<feature type="region of interest" description="Disordered" evidence="13">
    <location>
        <begin position="475"/>
        <end position="519"/>
    </location>
</feature>
<dbReference type="PROSITE" id="PS00028">
    <property type="entry name" value="ZINC_FINGER_C2H2_1"/>
    <property type="match status" value="2"/>
</dbReference>
<feature type="compositionally biased region" description="Low complexity" evidence="13">
    <location>
        <begin position="577"/>
        <end position="589"/>
    </location>
</feature>
<dbReference type="STRING" id="109280.ENSHCOP00000009409"/>
<evidence type="ECO:0000313" key="16">
    <source>
        <dbReference type="Proteomes" id="UP000264820"/>
    </source>
</evidence>
<dbReference type="GO" id="GO:0005634">
    <property type="term" value="C:nucleus"/>
    <property type="evidence" value="ECO:0007669"/>
    <property type="project" value="UniProtKB-SubCell"/>
</dbReference>
<feature type="compositionally biased region" description="Polar residues" evidence="13">
    <location>
        <begin position="1247"/>
        <end position="1256"/>
    </location>
</feature>
<dbReference type="InterPro" id="IPR057986">
    <property type="entry name" value="TPR_Rlf/292/654"/>
</dbReference>
<feature type="compositionally biased region" description="Basic and acidic residues" evidence="13">
    <location>
        <begin position="485"/>
        <end position="495"/>
    </location>
</feature>
<name>A0A3Q3DDN4_HIPCM</name>
<keyword evidence="3" id="KW-0597">Phosphoprotein</keyword>
<dbReference type="OMA" id="DLVFIWC"/>
<dbReference type="GO" id="GO:0000981">
    <property type="term" value="F:DNA-binding transcription factor activity, RNA polymerase II-specific"/>
    <property type="evidence" value="ECO:0007669"/>
    <property type="project" value="TreeGrafter"/>
</dbReference>
<dbReference type="Proteomes" id="UP000264820">
    <property type="component" value="Unplaced"/>
</dbReference>
<feature type="region of interest" description="Disordered" evidence="13">
    <location>
        <begin position="173"/>
        <end position="235"/>
    </location>
</feature>
<evidence type="ECO:0000256" key="10">
    <source>
        <dbReference type="ARBA" id="ARBA00023163"/>
    </source>
</evidence>
<reference evidence="15" key="2">
    <citation type="submission" date="2025-09" db="UniProtKB">
        <authorList>
            <consortium name="Ensembl"/>
        </authorList>
    </citation>
    <scope>IDENTIFICATION</scope>
</reference>
<keyword evidence="7" id="KW-0862">Zinc</keyword>
<organism evidence="15 16">
    <name type="scientific">Hippocampus comes</name>
    <name type="common">Tiger tail seahorse</name>
    <dbReference type="NCBI Taxonomy" id="109280"/>
    <lineage>
        <taxon>Eukaryota</taxon>
        <taxon>Metazoa</taxon>
        <taxon>Chordata</taxon>
        <taxon>Craniata</taxon>
        <taxon>Vertebrata</taxon>
        <taxon>Euteleostomi</taxon>
        <taxon>Actinopterygii</taxon>
        <taxon>Neopterygii</taxon>
        <taxon>Teleostei</taxon>
        <taxon>Neoteleostei</taxon>
        <taxon>Acanthomorphata</taxon>
        <taxon>Syngnathiaria</taxon>
        <taxon>Syngnathiformes</taxon>
        <taxon>Syngnathoidei</taxon>
        <taxon>Syngnathidae</taxon>
        <taxon>Hippocampus</taxon>
    </lineage>
</organism>
<keyword evidence="5" id="KW-0677">Repeat</keyword>
<feature type="compositionally biased region" description="Basic and acidic residues" evidence="13">
    <location>
        <begin position="1434"/>
        <end position="1445"/>
    </location>
</feature>
<feature type="compositionally biased region" description="Basic and acidic residues" evidence="13">
    <location>
        <begin position="896"/>
        <end position="907"/>
    </location>
</feature>
<dbReference type="SMART" id="SM00355">
    <property type="entry name" value="ZnF_C2H2"/>
    <property type="match status" value="6"/>
</dbReference>
<feature type="region of interest" description="Disordered" evidence="13">
    <location>
        <begin position="541"/>
        <end position="618"/>
    </location>
</feature>
<proteinExistence type="inferred from homology"/>
<feature type="domain" description="C2H2-type" evidence="14">
    <location>
        <begin position="1028"/>
        <end position="1057"/>
    </location>
</feature>
<dbReference type="InterPro" id="IPR013087">
    <property type="entry name" value="Znf_C2H2_type"/>
</dbReference>
<dbReference type="GO" id="GO:0003677">
    <property type="term" value="F:DNA binding"/>
    <property type="evidence" value="ECO:0007669"/>
    <property type="project" value="UniProtKB-KW"/>
</dbReference>
<feature type="compositionally biased region" description="Basic residues" evidence="13">
    <location>
        <begin position="1227"/>
        <end position="1238"/>
    </location>
</feature>
<keyword evidence="16" id="KW-1185">Reference proteome</keyword>
<feature type="region of interest" description="Disordered" evidence="13">
    <location>
        <begin position="1112"/>
        <end position="1473"/>
    </location>
</feature>
<keyword evidence="11" id="KW-0539">Nucleus</keyword>
<keyword evidence="6 12" id="KW-0863">Zinc-finger</keyword>
<comment type="subcellular location">
    <subcellularLocation>
        <location evidence="1">Nucleus</location>
    </subcellularLocation>
</comment>
<comment type="similarity">
    <text evidence="2">Belongs to the krueppel C2H2-type zinc-finger protein family.</text>
</comment>
<feature type="compositionally biased region" description="Basic and acidic residues" evidence="13">
    <location>
        <begin position="664"/>
        <end position="674"/>
    </location>
</feature>
<dbReference type="GO" id="GO:0008270">
    <property type="term" value="F:zinc ion binding"/>
    <property type="evidence" value="ECO:0007669"/>
    <property type="project" value="UniProtKB-KW"/>
</dbReference>
<feature type="compositionally biased region" description="Basic and acidic residues" evidence="13">
    <location>
        <begin position="874"/>
        <end position="885"/>
    </location>
</feature>
<feature type="compositionally biased region" description="Basic residues" evidence="13">
    <location>
        <begin position="825"/>
        <end position="836"/>
    </location>
</feature>
<evidence type="ECO:0000256" key="9">
    <source>
        <dbReference type="ARBA" id="ARBA00023125"/>
    </source>
</evidence>
<feature type="compositionally biased region" description="Acidic residues" evidence="13">
    <location>
        <begin position="714"/>
        <end position="729"/>
    </location>
</feature>
<feature type="compositionally biased region" description="Polar residues" evidence="13">
    <location>
        <begin position="498"/>
        <end position="515"/>
    </location>
</feature>
<feature type="region of interest" description="Disordered" evidence="13">
    <location>
        <begin position="418"/>
        <end position="456"/>
    </location>
</feature>
<feature type="compositionally biased region" description="Low complexity" evidence="13">
    <location>
        <begin position="1298"/>
        <end position="1310"/>
    </location>
</feature>
<sequence>MLSATNVNAVFPFVRVVIEELGEDGIQFCVELCADALKSRLPCDAITKSLIYKTIAGLLPNDLEVCRACALLVFFSERSVGAYKMVSLLYMLPDQDYHVEHSPIRNQIRFETLQILKKDLYFDPEFWNLIALRTSCLELMSEKVVDDELMEETWLPNYCTKEFSFVCSTPTGSSDHGTAKKPDQNEGGHQEISCGEPPKKLKLGQGKAGLNNDSSSAVKKKADHRSRYAKGASSQPLRRSFWQLDRIHDVGSGQLRRATRLSEKNPPKRRIQKPKWLLEDSGNAQEPKLRKHGLRHRRVHRSSALKRCENGQPKNSAHPKVSENACAKHERGLPPDSVEAAPAPQIVLELSLPDNELMGTFAEDCNRAKGCPPLLFYKPTLKLPDPSHPAKAPHGKEVILRARDATMLVQLLHCYARRPKGKGSGSKSHGSVSTITRSSAHGSPPKEPRRGLCEKTHADTRVGWSWEDALATERPEAPSPLLASSEKEHFEKVERGLSSVSNGTETRISAQTAHSPNADEAHTAVEARELNDGMAVTLASQSPAAANVTPQPSAASTEATQTFDTISREIEDGDDASPPSGTPTSQSPDSPRHRPLQDGRAPVNIDEEQNPKALGSRCEIDKTSFDEANEDMQDAHRQHSQHTDDLSALVTEMLTRFPPVELPRDAATCKRAPDAESEESALPNESGVANTSGRTVPRPSTAAHVQGNDRERSADDDDGEDFEDDETIETEESKLEYRCTFCQKDFKGRRVVVHAMFHFRKDECMFCGTAFKDDLLAMMHLSDHIEKLKRSKEAASNKAQAGAAPETKDLSQPTTSAKADVPHRPSGHHVSKKPRKSASCDHPAGHPEARLLSETRNLRSNDKAADSRLASKSKQTEPVDGKSPECKLNGLLGKKTPFDAKAEDHRTPRGNHVTPKSRESCAPPIPRRKCLESFQDDVIRDGKVSRDKRAEPPAKVDCPADGCAWSTDLSKNRVALLYHALESHHGDVRPLELSLKVANNKCSICMRVLWSLEHFQHHVERHRLSPRHPCLHLGCAARFKTANEMRRHARKHSPLQAACCLPGCPKLFICLWALNLHEREHYASKTGKPARTADPQTDNKANCVRLRAVTSATKGTCRKSRGRPSRDAAARIVRGPPPGVKTSAVKEELKTRNESKHSNVLKNLSNKDTATQSSNRTLKLRLRKAPTSQSNPGPPKNPLSPIFRRRSKLRHKFKQKPATVNQAQMFPRRRGRPRKSKKATHDENTTKDPNGQSLKSESPDCAQTAASPTAGNKLEMKEEHQQEDDPGEATEMLHQNSKSETTFSGSTGSGHVEPKVSSDRGPPLTAASRNSVVRALKLRVLNLRKRRASKDTESFEAGRAKKERLTRRKSPRRGSGWPASAREPAKSTSVDVARRPGAEKPARSCSPSGGPAEQLPAPDTVNVNNALPKKKKSEKTLQRTSEDQRANVTSDGSASTASNLNRKSKKDAWGKTFRCDERRFQFRNVQLEEKV</sequence>
<protein>
    <submittedName>
        <fullName evidence="15">Uncharacterized LOC109510366</fullName>
    </submittedName>
</protein>
<evidence type="ECO:0000256" key="13">
    <source>
        <dbReference type="SAM" id="MobiDB-lite"/>
    </source>
</evidence>
<feature type="compositionally biased region" description="Polar residues" evidence="13">
    <location>
        <begin position="1446"/>
        <end position="1461"/>
    </location>
</feature>
<feature type="compositionally biased region" description="Polar residues" evidence="13">
    <location>
        <begin position="541"/>
        <end position="565"/>
    </location>
</feature>
<feature type="compositionally biased region" description="Polar residues" evidence="13">
    <location>
        <begin position="1158"/>
        <end position="1177"/>
    </location>
</feature>
<keyword evidence="10" id="KW-0804">Transcription</keyword>
<dbReference type="Ensembl" id="ENSHCOT00000015525.1">
    <property type="protein sequence ID" value="ENSHCOP00000009409.1"/>
    <property type="gene ID" value="ENSHCOG00000011826.1"/>
</dbReference>
<feature type="compositionally biased region" description="Basic and acidic residues" evidence="13">
    <location>
        <begin position="843"/>
        <end position="866"/>
    </location>
</feature>
<feature type="region of interest" description="Disordered" evidence="13">
    <location>
        <begin position="791"/>
        <end position="925"/>
    </location>
</feature>
<feature type="compositionally biased region" description="Basic residues" evidence="13">
    <location>
        <begin position="1203"/>
        <end position="1215"/>
    </location>
</feature>
<dbReference type="InterPro" id="IPR052251">
    <property type="entry name" value="GH-ZnFinger_Regulators"/>
</dbReference>
<evidence type="ECO:0000259" key="14">
    <source>
        <dbReference type="PROSITE" id="PS50157"/>
    </source>
</evidence>
<evidence type="ECO:0000256" key="12">
    <source>
        <dbReference type="PROSITE-ProRule" id="PRU00042"/>
    </source>
</evidence>
<evidence type="ECO:0000256" key="4">
    <source>
        <dbReference type="ARBA" id="ARBA00022723"/>
    </source>
</evidence>
<keyword evidence="9" id="KW-0238">DNA-binding</keyword>
<feature type="compositionally biased region" description="Basic residues" evidence="13">
    <location>
        <begin position="1361"/>
        <end position="1372"/>
    </location>
</feature>
<evidence type="ECO:0000313" key="15">
    <source>
        <dbReference type="Ensembl" id="ENSHCOP00000009409.1"/>
    </source>
</evidence>
<feature type="compositionally biased region" description="Basic and acidic residues" evidence="13">
    <location>
        <begin position="177"/>
        <end position="189"/>
    </location>
</feature>
<dbReference type="PANTHER" id="PTHR15507">
    <property type="entry name" value="ZINC FINGER PROTEIN RLF"/>
    <property type="match status" value="1"/>
</dbReference>
<feature type="compositionally biased region" description="Basic and acidic residues" evidence="13">
    <location>
        <begin position="1392"/>
        <end position="1402"/>
    </location>
</feature>